<name>A0A3P1SN54_9GAMM</name>
<feature type="domain" description="Flagellar assembly protein T N-terminal" evidence="4">
    <location>
        <begin position="25"/>
        <end position="109"/>
    </location>
</feature>
<feature type="signal peptide" evidence="1">
    <location>
        <begin position="1"/>
        <end position="23"/>
    </location>
</feature>
<evidence type="ECO:0008006" key="7">
    <source>
        <dbReference type="Google" id="ProtNLM"/>
    </source>
</evidence>
<accession>A0A3P1SN54</accession>
<dbReference type="Pfam" id="PF16538">
    <property type="entry name" value="FlgT_C"/>
    <property type="match status" value="1"/>
</dbReference>
<dbReference type="InterPro" id="IPR032386">
    <property type="entry name" value="FlgT_M"/>
</dbReference>
<dbReference type="InterPro" id="IPR032370">
    <property type="entry name" value="FlgT_N"/>
</dbReference>
<dbReference type="Gene3D" id="3.40.50.10610">
    <property type="entry name" value="ABC-type transport auxiliary lipoprotein component"/>
    <property type="match status" value="1"/>
</dbReference>
<dbReference type="Proteomes" id="UP000267535">
    <property type="component" value="Unassembled WGS sequence"/>
</dbReference>
<evidence type="ECO:0000259" key="2">
    <source>
        <dbReference type="Pfam" id="PF16538"/>
    </source>
</evidence>
<protein>
    <recommendedName>
        <fullName evidence="7">Flagellar assembly protein T N-terminal domain-containing protein</fullName>
    </recommendedName>
</protein>
<keyword evidence="1" id="KW-0732">Signal</keyword>
<dbReference type="Gene3D" id="3.30.1660.40">
    <property type="entry name" value="FlgT, N-terminal domain"/>
    <property type="match status" value="1"/>
</dbReference>
<dbReference type="InterPro" id="IPR038180">
    <property type="entry name" value="FlgT_N_sf"/>
</dbReference>
<dbReference type="AlphaFoldDB" id="A0A3P1SN54"/>
<gene>
    <name evidence="5" type="ORF">EHS89_13560</name>
</gene>
<reference evidence="5 6" key="1">
    <citation type="submission" date="2018-11" db="EMBL/GenBank/DDBJ databases">
        <title>The draft genome sequence of Amphritea balenae JAMM 1525T.</title>
        <authorList>
            <person name="Fang Z."/>
            <person name="Zhang Y."/>
            <person name="Han X."/>
        </authorList>
    </citation>
    <scope>NUCLEOTIDE SEQUENCE [LARGE SCALE GENOMIC DNA]</scope>
    <source>
        <strain evidence="5 6">JAMM 1525</strain>
    </source>
</reference>
<organism evidence="5 6">
    <name type="scientific">Amphritea balenae</name>
    <dbReference type="NCBI Taxonomy" id="452629"/>
    <lineage>
        <taxon>Bacteria</taxon>
        <taxon>Pseudomonadati</taxon>
        <taxon>Pseudomonadota</taxon>
        <taxon>Gammaproteobacteria</taxon>
        <taxon>Oceanospirillales</taxon>
        <taxon>Oceanospirillaceae</taxon>
        <taxon>Amphritea</taxon>
    </lineage>
</organism>
<dbReference type="InterPro" id="IPR032388">
    <property type="entry name" value="FlgT_C"/>
</dbReference>
<keyword evidence="6" id="KW-1185">Reference proteome</keyword>
<dbReference type="RefSeq" id="WP_124926694.1">
    <property type="nucleotide sequence ID" value="NZ_BMOH01000002.1"/>
</dbReference>
<dbReference type="OrthoDB" id="8778507at2"/>
<evidence type="ECO:0000313" key="6">
    <source>
        <dbReference type="Proteomes" id="UP000267535"/>
    </source>
</evidence>
<feature type="domain" description="Flagellar assembly protein T C-terminal" evidence="2">
    <location>
        <begin position="333"/>
        <end position="404"/>
    </location>
</feature>
<evidence type="ECO:0000259" key="4">
    <source>
        <dbReference type="Pfam" id="PF16548"/>
    </source>
</evidence>
<comment type="caution">
    <text evidence="5">The sequence shown here is derived from an EMBL/GenBank/DDBJ whole genome shotgun (WGS) entry which is preliminary data.</text>
</comment>
<dbReference type="Gene3D" id="2.40.10.410">
    <property type="entry name" value="FlgT, C-terminal domain"/>
    <property type="match status" value="1"/>
</dbReference>
<sequence>MFNSMLRITAALLFSFISLSLHAVTMEAEGQALIFNKDIDSARQNAIKNATQQASLQAGAFVSSTQSLNRGVLSIDNMSVSTLGMVSNIELLDEKIKGRMLWVKVRADIDFEEGCPGDVKGHSYQKSVAVTAFPLLYPQQANLGYLSNIQTELSNTLSSGINQATNLRALNAGMLNVHETAATAPTRLLTAGALTTVLDHTRQLDVQYIISGVIRDMTMYDSSVTDPNRNILVDFYNQMDYRSKRHLRSLVLELYIHDGFSGALLFNKQYATAGRWNLAPEARPGYGSAEFWRQDYGQQTRKLLQQVTEDLNSELRCKPFSASITKSDGSFLWFNAGATDGIKAGDKLSVYRKSSFFTEDMRSHVQLSNTRKTMTVTEVQPTFSIGRLTEDGAVYNIQPDDVVIAQ</sequence>
<feature type="chain" id="PRO_5018138252" description="Flagellar assembly protein T N-terminal domain-containing protein" evidence="1">
    <location>
        <begin position="24"/>
        <end position="406"/>
    </location>
</feature>
<evidence type="ECO:0000313" key="5">
    <source>
        <dbReference type="EMBL" id="RRC98633.1"/>
    </source>
</evidence>
<evidence type="ECO:0000256" key="1">
    <source>
        <dbReference type="SAM" id="SignalP"/>
    </source>
</evidence>
<evidence type="ECO:0000259" key="3">
    <source>
        <dbReference type="Pfam" id="PF16539"/>
    </source>
</evidence>
<dbReference type="EMBL" id="RQXV01000007">
    <property type="protein sequence ID" value="RRC98633.1"/>
    <property type="molecule type" value="Genomic_DNA"/>
</dbReference>
<feature type="domain" description="Flagellar assembly protein T middle" evidence="3">
    <location>
        <begin position="122"/>
        <end position="281"/>
    </location>
</feature>
<dbReference type="Pfam" id="PF16548">
    <property type="entry name" value="FlgT_N"/>
    <property type="match status" value="1"/>
</dbReference>
<dbReference type="Pfam" id="PF16539">
    <property type="entry name" value="FlgT_M"/>
    <property type="match status" value="1"/>
</dbReference>
<dbReference type="InterPro" id="IPR038165">
    <property type="entry name" value="FlgT_C_sf"/>
</dbReference>
<proteinExistence type="predicted"/>